<dbReference type="STRING" id="604089.SAMN04487942_1768"/>
<evidence type="ECO:0000313" key="5">
    <source>
        <dbReference type="Proteomes" id="UP000198657"/>
    </source>
</evidence>
<gene>
    <name evidence="4" type="ORF">SAMN04487942_1768</name>
</gene>
<dbReference type="Gene3D" id="3.40.50.1820">
    <property type="entry name" value="alpha/beta hydrolase"/>
    <property type="match status" value="1"/>
</dbReference>
<evidence type="ECO:0000256" key="1">
    <source>
        <dbReference type="ARBA" id="ARBA00022801"/>
    </source>
</evidence>
<proteinExistence type="predicted"/>
<dbReference type="AlphaFoldDB" id="A0A1H8M180"/>
<dbReference type="PANTHER" id="PTHR42776">
    <property type="entry name" value="SERINE PEPTIDASE S9 FAMILY MEMBER"/>
    <property type="match status" value="1"/>
</dbReference>
<dbReference type="GO" id="GO:0006508">
    <property type="term" value="P:proteolysis"/>
    <property type="evidence" value="ECO:0007669"/>
    <property type="project" value="InterPro"/>
</dbReference>
<accession>A0A1H8M180</accession>
<keyword evidence="2" id="KW-0472">Membrane</keyword>
<reference evidence="5" key="1">
    <citation type="submission" date="2016-10" db="EMBL/GenBank/DDBJ databases">
        <authorList>
            <person name="Varghese N."/>
            <person name="Submissions S."/>
        </authorList>
    </citation>
    <scope>NUCLEOTIDE SEQUENCE [LARGE SCALE GENOMIC DNA]</scope>
    <source>
        <strain evidence="5">CGMCC 1.8704</strain>
    </source>
</reference>
<dbReference type="GO" id="GO:0004252">
    <property type="term" value="F:serine-type endopeptidase activity"/>
    <property type="evidence" value="ECO:0007669"/>
    <property type="project" value="TreeGrafter"/>
</dbReference>
<feature type="domain" description="Peptidase S9 prolyl oligopeptidase catalytic" evidence="3">
    <location>
        <begin position="684"/>
        <end position="860"/>
    </location>
</feature>
<dbReference type="SUPFAM" id="SSF53474">
    <property type="entry name" value="alpha/beta-Hydrolases"/>
    <property type="match status" value="1"/>
</dbReference>
<evidence type="ECO:0000313" key="4">
    <source>
        <dbReference type="EMBL" id="SEO10896.1"/>
    </source>
</evidence>
<sequence>MHDYFRSIVYSIIAVTLIGLIPCPVLGQVPIKKQLTEGDYSLWGTMRGEQISSKGKWTSFHMSYESKADTLFVLNTKTRQKYSLPGGRAGIFNGERTFACSKKEGLSLIDLSNGKENVIPGVERYDFSSDTHYLVTMEKGQGGPLVIRKDGMIIDVISNVTEYRLNDAKNMLVYTSTENGIGQVGTLTLAGTYVKRFIVPQKAQTFKVLRWQHKGKAIVFYGVNEGEEELYYYDIESGQQHVLKSTDANFPVSMKIAPNQNVELTLSRDGEKVFFGISAEVSKPNRMSADAVEIWHAKDKMIFPDRKLSATVKYPQYLAVWYPKSAIVRQINTAEQRWVMLSGNQDYALVADPLQYNPQYKWIADMDYYLVHLATGKRELFLKGHSGLINHMGISLDGRYINYYKESNWWVYDLKQQTHTNVTKGLNVSWDNSATDPGNQLNVWGQPGWTTDNQWGLYYDYHDIWAISPDGLVRKRLTDGKEKQLRFRFDVSALSDRHDFNYKGKGIFRYDLSKSLLLTVLDLYGGSTGYYTLQPKKGVVPLVMDTSSISKLQKTKALDAFVYVTQRFDRPPSFMFQSSIDKPAIVLVQSNPHYELYQWGKSEMIHYTDSKGRILNGALFYPAGYDSTKRYPMVVYIYEIVSRDVNSYVNPTQYNTLGFNITNLTSNGYAVLLPDIAFEKGNTGFSAVDCVTNAASKVIAMGIADAGRIGLMGHSFGAYETNFIITQTSMFATAISGNGVSDTLGHYFTINTDYNTMDGWRYENQQYRMGFSFFENREAYYRNSPLVNARSITTPLLTWAGVLDQNVQPRQAATFYAALRRLQKEHVMLVYPNDGHIFFNPKNQIDLTYKIQDWLGHYLKREVKAQWMKADREE</sequence>
<evidence type="ECO:0000259" key="3">
    <source>
        <dbReference type="Pfam" id="PF00326"/>
    </source>
</evidence>
<dbReference type="RefSeq" id="WP_091169441.1">
    <property type="nucleotide sequence ID" value="NZ_CBCSFM010000005.1"/>
</dbReference>
<organism evidence="4 5">
    <name type="scientific">Flavobacterium sinopsychrotolerans</name>
    <dbReference type="NCBI Taxonomy" id="604089"/>
    <lineage>
        <taxon>Bacteria</taxon>
        <taxon>Pseudomonadati</taxon>
        <taxon>Bacteroidota</taxon>
        <taxon>Flavobacteriia</taxon>
        <taxon>Flavobacteriales</taxon>
        <taxon>Flavobacteriaceae</taxon>
        <taxon>Flavobacterium</taxon>
    </lineage>
</organism>
<dbReference type="InterPro" id="IPR001375">
    <property type="entry name" value="Peptidase_S9_cat"/>
</dbReference>
<keyword evidence="2" id="KW-0812">Transmembrane</keyword>
<name>A0A1H8M180_9FLAO</name>
<keyword evidence="2" id="KW-1133">Transmembrane helix</keyword>
<dbReference type="Pfam" id="PF00326">
    <property type="entry name" value="Peptidase_S9"/>
    <property type="match status" value="1"/>
</dbReference>
<dbReference type="EMBL" id="FODN01000003">
    <property type="protein sequence ID" value="SEO10896.1"/>
    <property type="molecule type" value="Genomic_DNA"/>
</dbReference>
<protein>
    <submittedName>
        <fullName evidence="4">Prolyl oligopeptidase family protein</fullName>
    </submittedName>
</protein>
<dbReference type="OrthoDB" id="9812921at2"/>
<dbReference type="InterPro" id="IPR029058">
    <property type="entry name" value="AB_hydrolase_fold"/>
</dbReference>
<dbReference type="Gene3D" id="2.120.10.30">
    <property type="entry name" value="TolB, C-terminal domain"/>
    <property type="match status" value="2"/>
</dbReference>
<keyword evidence="1" id="KW-0378">Hydrolase</keyword>
<dbReference type="Proteomes" id="UP000198657">
    <property type="component" value="Unassembled WGS sequence"/>
</dbReference>
<dbReference type="SUPFAM" id="SSF82171">
    <property type="entry name" value="DPP6 N-terminal domain-like"/>
    <property type="match status" value="1"/>
</dbReference>
<keyword evidence="5" id="KW-1185">Reference proteome</keyword>
<evidence type="ECO:0000256" key="2">
    <source>
        <dbReference type="SAM" id="Phobius"/>
    </source>
</evidence>
<dbReference type="PANTHER" id="PTHR42776:SF27">
    <property type="entry name" value="DIPEPTIDYL PEPTIDASE FAMILY MEMBER 6"/>
    <property type="match status" value="1"/>
</dbReference>
<dbReference type="InterPro" id="IPR011042">
    <property type="entry name" value="6-blade_b-propeller_TolB-like"/>
</dbReference>
<feature type="transmembrane region" description="Helical" evidence="2">
    <location>
        <begin position="7"/>
        <end position="27"/>
    </location>
</feature>